<organism evidence="14 15">
    <name type="scientific">Penicillium citrinum</name>
    <dbReference type="NCBI Taxonomy" id="5077"/>
    <lineage>
        <taxon>Eukaryota</taxon>
        <taxon>Fungi</taxon>
        <taxon>Dikarya</taxon>
        <taxon>Ascomycota</taxon>
        <taxon>Pezizomycotina</taxon>
        <taxon>Eurotiomycetes</taxon>
        <taxon>Eurotiomycetidae</taxon>
        <taxon>Eurotiales</taxon>
        <taxon>Aspergillaceae</taxon>
        <taxon>Penicillium</taxon>
    </lineage>
</organism>
<dbReference type="GO" id="GO:0005506">
    <property type="term" value="F:iron ion binding"/>
    <property type="evidence" value="ECO:0007669"/>
    <property type="project" value="InterPro"/>
</dbReference>
<evidence type="ECO:0000256" key="12">
    <source>
        <dbReference type="PIRSR" id="PIRSR602403-1"/>
    </source>
</evidence>
<dbReference type="GO" id="GO:0016705">
    <property type="term" value="F:oxidoreductase activity, acting on paired donors, with incorporation or reduction of molecular oxygen"/>
    <property type="evidence" value="ECO:0007669"/>
    <property type="project" value="InterPro"/>
</dbReference>
<dbReference type="Proteomes" id="UP001147733">
    <property type="component" value="Unassembled WGS sequence"/>
</dbReference>
<dbReference type="PANTHER" id="PTHR46206">
    <property type="entry name" value="CYTOCHROME P450"/>
    <property type="match status" value="1"/>
</dbReference>
<evidence type="ECO:0000256" key="8">
    <source>
        <dbReference type="ARBA" id="ARBA00023002"/>
    </source>
</evidence>
<comment type="cofactor">
    <cofactor evidence="1 12">
        <name>heme</name>
        <dbReference type="ChEBI" id="CHEBI:30413"/>
    </cofactor>
</comment>
<dbReference type="GeneID" id="81382187"/>
<dbReference type="InterPro" id="IPR036396">
    <property type="entry name" value="Cyt_P450_sf"/>
</dbReference>
<reference evidence="14" key="2">
    <citation type="journal article" date="2023" name="IMA Fungus">
        <title>Comparative genomic study of the Penicillium genus elucidates a diverse pangenome and 15 lateral gene transfer events.</title>
        <authorList>
            <person name="Petersen C."/>
            <person name="Sorensen T."/>
            <person name="Nielsen M.R."/>
            <person name="Sondergaard T.E."/>
            <person name="Sorensen J.L."/>
            <person name="Fitzpatrick D.A."/>
            <person name="Frisvad J.C."/>
            <person name="Nielsen K.L."/>
        </authorList>
    </citation>
    <scope>NUCLEOTIDE SEQUENCE</scope>
    <source>
        <strain evidence="14">IBT 23319</strain>
    </source>
</reference>
<dbReference type="CDD" id="cd11041">
    <property type="entry name" value="CYP503A1-like"/>
    <property type="match status" value="1"/>
</dbReference>
<dbReference type="Pfam" id="PF00067">
    <property type="entry name" value="p450"/>
    <property type="match status" value="1"/>
</dbReference>
<dbReference type="GO" id="GO:0043386">
    <property type="term" value="P:mycotoxin biosynthetic process"/>
    <property type="evidence" value="ECO:0007669"/>
    <property type="project" value="UniProtKB-ARBA"/>
</dbReference>
<dbReference type="AlphaFoldDB" id="A0A9W9P410"/>
<keyword evidence="9 12" id="KW-0408">Iron</keyword>
<evidence type="ECO:0000256" key="5">
    <source>
        <dbReference type="ARBA" id="ARBA00022692"/>
    </source>
</evidence>
<keyword evidence="7" id="KW-1133">Transmembrane helix</keyword>
<dbReference type="EMBL" id="JAPQKT010000003">
    <property type="protein sequence ID" value="KAJ5234932.1"/>
    <property type="molecule type" value="Genomic_DNA"/>
</dbReference>
<accession>A0A9W9P410</accession>
<dbReference type="InterPro" id="IPR002403">
    <property type="entry name" value="Cyt_P450_E_grp-IV"/>
</dbReference>
<dbReference type="PRINTS" id="PR00465">
    <property type="entry name" value="EP450IV"/>
</dbReference>
<protein>
    <submittedName>
        <fullName evidence="14">Cytochrome P450</fullName>
    </submittedName>
</protein>
<keyword evidence="8" id="KW-0560">Oxidoreductase</keyword>
<evidence type="ECO:0000256" key="10">
    <source>
        <dbReference type="ARBA" id="ARBA00023033"/>
    </source>
</evidence>
<keyword evidence="6 12" id="KW-0479">Metal-binding</keyword>
<evidence type="ECO:0000256" key="4">
    <source>
        <dbReference type="ARBA" id="ARBA00022617"/>
    </source>
</evidence>
<evidence type="ECO:0000256" key="7">
    <source>
        <dbReference type="ARBA" id="ARBA00022989"/>
    </source>
</evidence>
<keyword evidence="10" id="KW-0503">Monooxygenase</keyword>
<dbReference type="SUPFAM" id="SSF48264">
    <property type="entry name" value="Cytochrome P450"/>
    <property type="match status" value="1"/>
</dbReference>
<dbReference type="OrthoDB" id="1844152at2759"/>
<evidence type="ECO:0000256" key="13">
    <source>
        <dbReference type="SAM" id="MobiDB-lite"/>
    </source>
</evidence>
<sequence>MSKSNIPFVTSKKPFAIVSQHYSFLVDGPGLIKRGYGWFVNGLFEVPRTFRFGQVVVCKPELIEELKNVRSTVASPEPWIDQLLQISHVMPGYFPSGGWPSIAKTTPGIIRGTVHKHLDRYVPAMNEAIHNQLRTLSLNESDGCTISCFEFAYSVVARSGSYTMVGERLANNEEYLKAVKEHILGMIMTTRVQFLVPECLKKYIGGFIARLATIGTRWDMHASRKILLRHFNSRVIEYRNDMACHDNVDESLVFKQTDKAVEIFRWLYEGSVLRHRWSYSEVLGEMLLLQFAFIYTTGYALYSALYELARQPGYIHSLREEVKSMLAEYGPTVSGCNRMVLLDSFLKECQRLHPPAAISAHRVCVKKLEFSNGITLKPGTHVGVPSSWIQRSTAYYEDPDTFDGYRFVKRAAAGEPNTKLVDLSPSYLVFGMGVHACPGRWMASVLMKLVISELLIRFDILPCAESSSQGPIIGSLSFEEFYVPNFALKVRLRPRIGKWIIQCDLDLDGSSPHRHHAFIQPLHSAHSIEMTLSRPFIIKEKRALLPPRTNNGGTQSKSNRTYKQLNPSAVAAETCMKAPNRPALEDEPVTNDVGELDSVSGRLTRIEFNFSAAPQPFLDPPTWEAMLKRSRTRSSVRENQTRDSRDSENVEVPQETPHDQRIRREREAEYRSMAIRGRSSLTGRGRRGREAGRGGFWGGRN</sequence>
<keyword evidence="15" id="KW-1185">Reference proteome</keyword>
<evidence type="ECO:0000256" key="11">
    <source>
        <dbReference type="ARBA" id="ARBA00023136"/>
    </source>
</evidence>
<dbReference type="InterPro" id="IPR001128">
    <property type="entry name" value="Cyt_P450"/>
</dbReference>
<dbReference type="PROSITE" id="PS00086">
    <property type="entry name" value="CYTOCHROME_P450"/>
    <property type="match status" value="1"/>
</dbReference>
<gene>
    <name evidence="14" type="ORF">N7469_004100</name>
</gene>
<keyword evidence="11" id="KW-0472">Membrane</keyword>
<reference evidence="14" key="1">
    <citation type="submission" date="2022-11" db="EMBL/GenBank/DDBJ databases">
        <authorList>
            <person name="Petersen C."/>
        </authorList>
    </citation>
    <scope>NUCLEOTIDE SEQUENCE</scope>
    <source>
        <strain evidence="14">IBT 23319</strain>
    </source>
</reference>
<dbReference type="RefSeq" id="XP_056502432.1">
    <property type="nucleotide sequence ID" value="XM_056643020.1"/>
</dbReference>
<evidence type="ECO:0000256" key="6">
    <source>
        <dbReference type="ARBA" id="ARBA00022723"/>
    </source>
</evidence>
<feature type="compositionally biased region" description="Basic and acidic residues" evidence="13">
    <location>
        <begin position="656"/>
        <end position="670"/>
    </location>
</feature>
<evidence type="ECO:0000256" key="1">
    <source>
        <dbReference type="ARBA" id="ARBA00001971"/>
    </source>
</evidence>
<evidence type="ECO:0000313" key="15">
    <source>
        <dbReference type="Proteomes" id="UP001147733"/>
    </source>
</evidence>
<name>A0A9W9P410_PENCI</name>
<dbReference type="Gene3D" id="1.10.630.10">
    <property type="entry name" value="Cytochrome P450"/>
    <property type="match status" value="1"/>
</dbReference>
<dbReference type="PANTHER" id="PTHR46206:SF5">
    <property type="entry name" value="P450, PUTATIVE (EUROFUNG)-RELATED"/>
    <property type="match status" value="1"/>
</dbReference>
<feature type="region of interest" description="Disordered" evidence="13">
    <location>
        <begin position="629"/>
        <end position="701"/>
    </location>
</feature>
<keyword evidence="5" id="KW-0812">Transmembrane</keyword>
<evidence type="ECO:0000256" key="9">
    <source>
        <dbReference type="ARBA" id="ARBA00023004"/>
    </source>
</evidence>
<comment type="subcellular location">
    <subcellularLocation>
        <location evidence="2">Membrane</location>
    </subcellularLocation>
</comment>
<dbReference type="GO" id="GO:0020037">
    <property type="term" value="F:heme binding"/>
    <property type="evidence" value="ECO:0007669"/>
    <property type="project" value="InterPro"/>
</dbReference>
<proteinExistence type="inferred from homology"/>
<comment type="caution">
    <text evidence="14">The sequence shown here is derived from an EMBL/GenBank/DDBJ whole genome shotgun (WGS) entry which is preliminary data.</text>
</comment>
<feature type="compositionally biased region" description="Basic and acidic residues" evidence="13">
    <location>
        <begin position="635"/>
        <end position="648"/>
    </location>
</feature>
<evidence type="ECO:0000256" key="3">
    <source>
        <dbReference type="ARBA" id="ARBA00010617"/>
    </source>
</evidence>
<evidence type="ECO:0000313" key="14">
    <source>
        <dbReference type="EMBL" id="KAJ5234932.1"/>
    </source>
</evidence>
<dbReference type="InterPro" id="IPR017972">
    <property type="entry name" value="Cyt_P450_CS"/>
</dbReference>
<evidence type="ECO:0000256" key="2">
    <source>
        <dbReference type="ARBA" id="ARBA00004370"/>
    </source>
</evidence>
<comment type="similarity">
    <text evidence="3">Belongs to the cytochrome P450 family.</text>
</comment>
<dbReference type="GO" id="GO:0016020">
    <property type="term" value="C:membrane"/>
    <property type="evidence" value="ECO:0007669"/>
    <property type="project" value="UniProtKB-SubCell"/>
</dbReference>
<keyword evidence="4 12" id="KW-0349">Heme</keyword>
<dbReference type="GO" id="GO:0004497">
    <property type="term" value="F:monooxygenase activity"/>
    <property type="evidence" value="ECO:0007669"/>
    <property type="project" value="UniProtKB-KW"/>
</dbReference>
<feature type="binding site" description="axial binding residue" evidence="12">
    <location>
        <position position="437"/>
    </location>
    <ligand>
        <name>heme</name>
        <dbReference type="ChEBI" id="CHEBI:30413"/>
    </ligand>
    <ligandPart>
        <name>Fe</name>
        <dbReference type="ChEBI" id="CHEBI:18248"/>
    </ligandPart>
</feature>